<accession>A0ABV5Q9N6</accession>
<feature type="transmembrane region" description="Helical" evidence="1">
    <location>
        <begin position="115"/>
        <end position="133"/>
    </location>
</feature>
<reference evidence="2 3" key="1">
    <citation type="submission" date="2024-09" db="EMBL/GenBank/DDBJ databases">
        <authorList>
            <person name="Sun Q."/>
            <person name="Mori K."/>
        </authorList>
    </citation>
    <scope>NUCLEOTIDE SEQUENCE [LARGE SCALE GENOMIC DNA]</scope>
    <source>
        <strain evidence="2 3">JCM 3323</strain>
    </source>
</reference>
<feature type="transmembrane region" description="Helical" evidence="1">
    <location>
        <begin position="247"/>
        <end position="267"/>
    </location>
</feature>
<sequence>MSAIVDRDLRERAARLSVAFDGDAWILGRPDLGIFVAVPEPGAVFVTTLQEGGSAAEAARRAGEVAGEEVDGADFLEGLIDAGLLDPPAPAEERAPSGWIEGLSQKTAARFFGRTAWSCYVAAAVFVVAVLVFTPELRPSWKDAWFLPSAMLSVLTYLLAGIAFSALHEAWHWVAGRALGIPATFRVSYRGLYIVFETDLTQIVNVPRGRRYGVYLAGMAIDAVVVAVALGLRLLDRAGVLALPETLNGFLGAVVLYRLIGIVWQWAAVPMRSDGYAVLANALRCYNLYRITWLTAKAKLFRLTPAEAGELASAGERDRRVARWFALLYVAGVVVMAGMFVLVALPLLLALAQWAMVRLSAGAIGSAGFWEALAVAAYVVTQLALPSLLALRERRLRRAGRLL</sequence>
<feature type="transmembrane region" description="Helical" evidence="1">
    <location>
        <begin position="326"/>
        <end position="352"/>
    </location>
</feature>
<gene>
    <name evidence="2" type="ORF">ACFFRN_34205</name>
</gene>
<evidence type="ECO:0000256" key="1">
    <source>
        <dbReference type="SAM" id="Phobius"/>
    </source>
</evidence>
<keyword evidence="1" id="KW-0812">Transmembrane</keyword>
<organism evidence="2 3">
    <name type="scientific">Nonomuraea roseola</name>
    <dbReference type="NCBI Taxonomy" id="46179"/>
    <lineage>
        <taxon>Bacteria</taxon>
        <taxon>Bacillati</taxon>
        <taxon>Actinomycetota</taxon>
        <taxon>Actinomycetes</taxon>
        <taxon>Streptosporangiales</taxon>
        <taxon>Streptosporangiaceae</taxon>
        <taxon>Nonomuraea</taxon>
    </lineage>
</organism>
<dbReference type="RefSeq" id="WP_346119529.1">
    <property type="nucleotide sequence ID" value="NZ_BAAAXC010000008.1"/>
</dbReference>
<keyword evidence="1" id="KW-1133">Transmembrane helix</keyword>
<dbReference type="Proteomes" id="UP001589646">
    <property type="component" value="Unassembled WGS sequence"/>
</dbReference>
<keyword evidence="3" id="KW-1185">Reference proteome</keyword>
<evidence type="ECO:0000313" key="3">
    <source>
        <dbReference type="Proteomes" id="UP001589646"/>
    </source>
</evidence>
<feature type="transmembrane region" description="Helical" evidence="1">
    <location>
        <begin position="372"/>
        <end position="391"/>
    </location>
</feature>
<feature type="transmembrane region" description="Helical" evidence="1">
    <location>
        <begin position="145"/>
        <end position="167"/>
    </location>
</feature>
<feature type="transmembrane region" description="Helical" evidence="1">
    <location>
        <begin position="212"/>
        <end position="235"/>
    </location>
</feature>
<keyword evidence="1" id="KW-0472">Membrane</keyword>
<evidence type="ECO:0000313" key="2">
    <source>
        <dbReference type="EMBL" id="MFB9531683.1"/>
    </source>
</evidence>
<evidence type="ECO:0008006" key="4">
    <source>
        <dbReference type="Google" id="ProtNLM"/>
    </source>
</evidence>
<proteinExistence type="predicted"/>
<comment type="caution">
    <text evidence="2">The sequence shown here is derived from an EMBL/GenBank/DDBJ whole genome shotgun (WGS) entry which is preliminary data.</text>
</comment>
<name>A0ABV5Q9N6_9ACTN</name>
<protein>
    <recommendedName>
        <fullName evidence="4">PqqD family protein</fullName>
    </recommendedName>
</protein>
<dbReference type="EMBL" id="JBHMCE010000011">
    <property type="protein sequence ID" value="MFB9531683.1"/>
    <property type="molecule type" value="Genomic_DNA"/>
</dbReference>